<dbReference type="InterPro" id="IPR046894">
    <property type="entry name" value="MTaX1"/>
</dbReference>
<sequence length="324" mass="36375">MASISKTDLLAELLDGVRAGGWVPFVLEEKHPFLLKATKANKSIEFRVYIWNCTHGGKSRARDEYRVQFTTMPRQRLQEKTLLLGWHDDTQVFAAWDITTHDNQDSISPSAQIKLSTLQAAHDGAFATQKKDNEIVVAFQPFLLIEYVQAFSLLHSSGKAHRDIALLDDLESLDDEEIAGISNKERRTVIATIKKKYRERSFREKVLQAYKNRCAFCRVQLGLLDAAHIIPVSAPGSTDEVVNGVALCKLHHLAYDTNLVAFDQDYKIKVSAARVRQLSNADLSGGLKGFKAALEGSLALPDNARHHPNRGYIRTSLRLRGWKP</sequence>
<feature type="domain" description="HNH nuclease" evidence="1">
    <location>
        <begin position="201"/>
        <end position="253"/>
    </location>
</feature>
<dbReference type="RefSeq" id="WP_082853217.1">
    <property type="nucleotide sequence ID" value="NZ_FKIF01000008.1"/>
</dbReference>
<accession>A0A157SRB2</accession>
<dbReference type="Gene3D" id="1.10.30.50">
    <property type="match status" value="1"/>
</dbReference>
<keyword evidence="3" id="KW-1185">Reference proteome</keyword>
<dbReference type="AlphaFoldDB" id="A0A157SRB2"/>
<dbReference type="EMBL" id="FKIF01000008">
    <property type="protein sequence ID" value="SAI72947.1"/>
    <property type="molecule type" value="Genomic_DNA"/>
</dbReference>
<reference evidence="2 3" key="1">
    <citation type="submission" date="2016-04" db="EMBL/GenBank/DDBJ databases">
        <authorList>
            <consortium name="Pathogen Informatics"/>
        </authorList>
    </citation>
    <scope>NUCLEOTIDE SEQUENCE [LARGE SCALE GENOMIC DNA]</scope>
    <source>
        <strain evidence="2 3">H050680373</strain>
    </source>
</reference>
<dbReference type="Pfam" id="PF13391">
    <property type="entry name" value="HNH_2"/>
    <property type="match status" value="1"/>
</dbReference>
<dbReference type="Pfam" id="PF20296">
    <property type="entry name" value="MTaX1"/>
    <property type="match status" value="1"/>
</dbReference>
<dbReference type="OrthoDB" id="9811869at2"/>
<dbReference type="InterPro" id="IPR003615">
    <property type="entry name" value="HNH_nuc"/>
</dbReference>
<protein>
    <recommendedName>
        <fullName evidence="1">HNH nuclease domain-containing protein</fullName>
    </recommendedName>
</protein>
<evidence type="ECO:0000259" key="1">
    <source>
        <dbReference type="SMART" id="SM00507"/>
    </source>
</evidence>
<dbReference type="SMART" id="SM00507">
    <property type="entry name" value="HNHc"/>
    <property type="match status" value="1"/>
</dbReference>
<organism evidence="2 3">
    <name type="scientific">Bordetella ansorpii</name>
    <dbReference type="NCBI Taxonomy" id="288768"/>
    <lineage>
        <taxon>Bacteria</taxon>
        <taxon>Pseudomonadati</taxon>
        <taxon>Pseudomonadota</taxon>
        <taxon>Betaproteobacteria</taxon>
        <taxon>Burkholderiales</taxon>
        <taxon>Alcaligenaceae</taxon>
        <taxon>Bordetella</taxon>
    </lineage>
</organism>
<gene>
    <name evidence="2" type="ORF">SAMEA3906486_04369</name>
</gene>
<evidence type="ECO:0000313" key="3">
    <source>
        <dbReference type="Proteomes" id="UP000076848"/>
    </source>
</evidence>
<name>A0A157SRB2_9BORD</name>
<dbReference type="Proteomes" id="UP000076848">
    <property type="component" value="Unassembled WGS sequence"/>
</dbReference>
<proteinExistence type="predicted"/>
<evidence type="ECO:0000313" key="2">
    <source>
        <dbReference type="EMBL" id="SAI72947.1"/>
    </source>
</evidence>